<dbReference type="AlphaFoldDB" id="A0A8E6EWZ5"/>
<evidence type="ECO:0000313" key="5">
    <source>
        <dbReference type="EMBL" id="QVL34525.1"/>
    </source>
</evidence>
<name>A0A8E6EWZ5_9BACT</name>
<evidence type="ECO:0000256" key="3">
    <source>
        <dbReference type="ARBA" id="ARBA00023004"/>
    </source>
</evidence>
<feature type="binding site" evidence="4">
    <location>
        <position position="193"/>
    </location>
    <ligand>
        <name>Fe cation</name>
        <dbReference type="ChEBI" id="CHEBI:24875"/>
        <note>catalytic</note>
    </ligand>
</feature>
<comment type="cofactor">
    <cofactor evidence="4">
        <name>Fe(2+)</name>
        <dbReference type="ChEBI" id="CHEBI:29033"/>
    </cofactor>
    <text evidence="4">Binds 1 Fe(2+) ion per subunit.</text>
</comment>
<dbReference type="Pfam" id="PF03055">
    <property type="entry name" value="RPE65"/>
    <property type="match status" value="1"/>
</dbReference>
<dbReference type="Proteomes" id="UP000676194">
    <property type="component" value="Chromosome"/>
</dbReference>
<keyword evidence="2 4" id="KW-0479">Metal-binding</keyword>
<feature type="binding site" evidence="4">
    <location>
        <position position="240"/>
    </location>
    <ligand>
        <name>Fe cation</name>
        <dbReference type="ChEBI" id="CHEBI:24875"/>
        <note>catalytic</note>
    </ligand>
</feature>
<reference evidence="5" key="1">
    <citation type="submission" date="2021-05" db="EMBL/GenBank/DDBJ databases">
        <title>Complete genome sequence of the cellulolytic planctomycete Telmatocola sphagniphila SP2T and characterization of the first cellulase from planctomycetes.</title>
        <authorList>
            <person name="Rakitin A.L."/>
            <person name="Beletsky A.V."/>
            <person name="Naumoff D.G."/>
            <person name="Kulichevskaya I.S."/>
            <person name="Mardanov A.V."/>
            <person name="Ravin N.V."/>
            <person name="Dedysh S.N."/>
        </authorList>
    </citation>
    <scope>NUCLEOTIDE SEQUENCE</scope>
    <source>
        <strain evidence="5">SP2T</strain>
    </source>
</reference>
<dbReference type="PANTHER" id="PTHR10543:SF142">
    <property type="entry name" value="OS06G0162550 PROTEIN"/>
    <property type="match status" value="1"/>
</dbReference>
<gene>
    <name evidence="5" type="ORF">KIH39_11635</name>
</gene>
<proteinExistence type="inferred from homology"/>
<keyword evidence="6" id="KW-1185">Reference proteome</keyword>
<dbReference type="InterPro" id="IPR004294">
    <property type="entry name" value="Carotenoid_Oase"/>
</dbReference>
<feature type="binding site" evidence="4">
    <location>
        <position position="477"/>
    </location>
    <ligand>
        <name>Fe cation</name>
        <dbReference type="ChEBI" id="CHEBI:24875"/>
        <note>catalytic</note>
    </ligand>
</feature>
<comment type="similarity">
    <text evidence="1">Belongs to the carotenoid oxygenase family.</text>
</comment>
<protein>
    <submittedName>
        <fullName evidence="5">Carotenoid oxygenase family protein</fullName>
    </submittedName>
</protein>
<dbReference type="GO" id="GO:0016121">
    <property type="term" value="P:carotene catabolic process"/>
    <property type="evidence" value="ECO:0007669"/>
    <property type="project" value="TreeGrafter"/>
</dbReference>
<dbReference type="GO" id="GO:0010436">
    <property type="term" value="F:carotenoid dioxygenase activity"/>
    <property type="evidence" value="ECO:0007669"/>
    <property type="project" value="TreeGrafter"/>
</dbReference>
<evidence type="ECO:0000256" key="1">
    <source>
        <dbReference type="ARBA" id="ARBA00006787"/>
    </source>
</evidence>
<evidence type="ECO:0000256" key="4">
    <source>
        <dbReference type="PIRSR" id="PIRSR604294-1"/>
    </source>
</evidence>
<dbReference type="KEGG" id="tsph:KIH39_11635"/>
<organism evidence="5 6">
    <name type="scientific">Telmatocola sphagniphila</name>
    <dbReference type="NCBI Taxonomy" id="1123043"/>
    <lineage>
        <taxon>Bacteria</taxon>
        <taxon>Pseudomonadati</taxon>
        <taxon>Planctomycetota</taxon>
        <taxon>Planctomycetia</taxon>
        <taxon>Gemmatales</taxon>
        <taxon>Gemmataceae</taxon>
    </lineage>
</organism>
<dbReference type="EMBL" id="CP074694">
    <property type="protein sequence ID" value="QVL34525.1"/>
    <property type="molecule type" value="Genomic_DNA"/>
</dbReference>
<dbReference type="GO" id="GO:0046872">
    <property type="term" value="F:metal ion binding"/>
    <property type="evidence" value="ECO:0007669"/>
    <property type="project" value="UniProtKB-KW"/>
</dbReference>
<feature type="binding site" evidence="4">
    <location>
        <position position="305"/>
    </location>
    <ligand>
        <name>Fe cation</name>
        <dbReference type="ChEBI" id="CHEBI:24875"/>
        <note>catalytic</note>
    </ligand>
</feature>
<dbReference type="RefSeq" id="WP_213499599.1">
    <property type="nucleotide sequence ID" value="NZ_CP074694.1"/>
</dbReference>
<evidence type="ECO:0000256" key="2">
    <source>
        <dbReference type="ARBA" id="ARBA00022723"/>
    </source>
</evidence>
<keyword evidence="3 4" id="KW-0408">Iron</keyword>
<evidence type="ECO:0000313" key="6">
    <source>
        <dbReference type="Proteomes" id="UP000676194"/>
    </source>
</evidence>
<dbReference type="PANTHER" id="PTHR10543">
    <property type="entry name" value="BETA-CAROTENE DIOXYGENASE"/>
    <property type="match status" value="1"/>
</dbReference>
<accession>A0A8E6EWZ5</accession>
<sequence>MKLDRRHFLHASTSAVALGGFSNLAAEDIKPKNPYLLGNFGPVREEVTAEKLKVIGSLPKDLNGLYVRNGPNPQFDPKGAYHWFEGDGMLHGVHLCEGQASYRNRYIQTEGWKLEHKEGKQVYSSMLERPDMKKVLVGQNPFKNAANTALVRHAGKCLALYEAGLPHEIHLPDLATVGEYDFAAKLEGPMTAHPKVDPETGELLGFCYTTKNAAYYYHIDAKGVLTDTRKIELKHPVMMHDFAITKKYAIFFDFPQIFSMERAFVGKSPWHFDKDQPSRFGFLPRNSKPDTPVKWFEAKTGFMFHSLNAYEEGDSVVLIGCRYPAFPGALELSDNAKSEALNPVLYCWKFNFQNGKVSEEILDDYTSEMPRINESFIGKSARFGYTASGGGEFATEIRKHDFTKKSAESHKLGDGQFCGEAVFVARASAKSEDEGYLMTYVYDKASNKSELLIVDARNMKEPVARVMLPVRVPYGFHGIWVPEKELA</sequence>